<name>A0ABX8R7K6_9ACTN</name>
<keyword evidence="1" id="KW-0808">Transferase</keyword>
<accession>A0ABX8R7K6</accession>
<protein>
    <submittedName>
        <fullName evidence="3">ATP-binding protein</fullName>
    </submittedName>
</protein>
<feature type="domain" description="Histidine kinase/HSP90-like ATPase" evidence="2">
    <location>
        <begin position="3"/>
        <end position="102"/>
    </location>
</feature>
<keyword evidence="3" id="KW-0067">ATP-binding</keyword>
<dbReference type="PANTHER" id="PTHR35526">
    <property type="entry name" value="ANTI-SIGMA-F FACTOR RSBW-RELATED"/>
    <property type="match status" value="1"/>
</dbReference>
<dbReference type="EMBL" id="CP059573">
    <property type="protein sequence ID" value="QXJ27074.1"/>
    <property type="molecule type" value="Genomic_DNA"/>
</dbReference>
<evidence type="ECO:0000256" key="1">
    <source>
        <dbReference type="ARBA" id="ARBA00022527"/>
    </source>
</evidence>
<dbReference type="GO" id="GO:0005524">
    <property type="term" value="F:ATP binding"/>
    <property type="evidence" value="ECO:0007669"/>
    <property type="project" value="UniProtKB-KW"/>
</dbReference>
<dbReference type="Pfam" id="PF13581">
    <property type="entry name" value="HATPase_c_2"/>
    <property type="match status" value="1"/>
</dbReference>
<keyword evidence="1" id="KW-0418">Kinase</keyword>
<organism evidence="3 4">
    <name type="scientific">Actinomadura graeca</name>
    <dbReference type="NCBI Taxonomy" id="2750812"/>
    <lineage>
        <taxon>Bacteria</taxon>
        <taxon>Bacillati</taxon>
        <taxon>Actinomycetota</taxon>
        <taxon>Actinomycetes</taxon>
        <taxon>Streptosporangiales</taxon>
        <taxon>Thermomonosporaceae</taxon>
        <taxon>Actinomadura</taxon>
    </lineage>
</organism>
<dbReference type="SUPFAM" id="SSF55874">
    <property type="entry name" value="ATPase domain of HSP90 chaperone/DNA topoisomerase II/histidine kinase"/>
    <property type="match status" value="1"/>
</dbReference>
<reference evidence="3" key="1">
    <citation type="submission" date="2020-07" db="EMBL/GenBank/DDBJ databases">
        <authorList>
            <person name="Tarantini F.S."/>
            <person name="Hong K.W."/>
            <person name="Chan K.G."/>
        </authorList>
    </citation>
    <scope>NUCLEOTIDE SEQUENCE</scope>
    <source>
        <strain evidence="3">32-07</strain>
        <plasmid evidence="3">pAGRA3207_1</plasmid>
    </source>
</reference>
<evidence type="ECO:0000313" key="3">
    <source>
        <dbReference type="EMBL" id="QXJ27074.1"/>
    </source>
</evidence>
<dbReference type="Proteomes" id="UP001049518">
    <property type="component" value="Plasmid pAGRA3207_1"/>
</dbReference>
<gene>
    <name evidence="3" type="ORF">AGRA3207_007866</name>
</gene>
<dbReference type="InterPro" id="IPR036890">
    <property type="entry name" value="HATPase_C_sf"/>
</dbReference>
<evidence type="ECO:0000259" key="2">
    <source>
        <dbReference type="Pfam" id="PF13581"/>
    </source>
</evidence>
<geneLocation type="plasmid" evidence="3 4">
    <name>pAGRA3207_1</name>
</geneLocation>
<keyword evidence="3" id="KW-0614">Plasmid</keyword>
<dbReference type="CDD" id="cd16936">
    <property type="entry name" value="HATPase_RsbW-like"/>
    <property type="match status" value="1"/>
</dbReference>
<keyword evidence="1" id="KW-0723">Serine/threonine-protein kinase</keyword>
<sequence length="132" mass="13623">MPGTAGTVGRARHNVSAELELWALPAELVDDVVLTVSELVTNAVRHTHSGRPGGAYALVVTAEADGVRVAVADQGAVTEPRVPVPACDSATGGRGLCTVARLGSLGWEGGPAGRRVWALLPYPPRDLDGLPR</sequence>
<proteinExistence type="predicted"/>
<keyword evidence="4" id="KW-1185">Reference proteome</keyword>
<dbReference type="InterPro" id="IPR050267">
    <property type="entry name" value="Anti-sigma-factor_SerPK"/>
</dbReference>
<dbReference type="InterPro" id="IPR003594">
    <property type="entry name" value="HATPase_dom"/>
</dbReference>
<keyword evidence="3" id="KW-0547">Nucleotide-binding</keyword>
<evidence type="ECO:0000313" key="4">
    <source>
        <dbReference type="Proteomes" id="UP001049518"/>
    </source>
</evidence>
<dbReference type="Gene3D" id="3.30.565.10">
    <property type="entry name" value="Histidine kinase-like ATPase, C-terminal domain"/>
    <property type="match status" value="1"/>
</dbReference>
<dbReference type="PANTHER" id="PTHR35526:SF3">
    <property type="entry name" value="ANTI-SIGMA-F FACTOR RSBW"/>
    <property type="match status" value="1"/>
</dbReference>